<organism evidence="2 3">
    <name type="scientific">Theileria orientalis</name>
    <dbReference type="NCBI Taxonomy" id="68886"/>
    <lineage>
        <taxon>Eukaryota</taxon>
        <taxon>Sar</taxon>
        <taxon>Alveolata</taxon>
        <taxon>Apicomplexa</taxon>
        <taxon>Aconoidasida</taxon>
        <taxon>Piroplasmida</taxon>
        <taxon>Theileriidae</taxon>
        <taxon>Theileria</taxon>
    </lineage>
</organism>
<dbReference type="EMBL" id="CP056065">
    <property type="protein sequence ID" value="UKJ88018.2"/>
    <property type="molecule type" value="Genomic_DNA"/>
</dbReference>
<reference evidence="2" key="1">
    <citation type="submission" date="2022-07" db="EMBL/GenBank/DDBJ databases">
        <title>Evaluation of T. orientalis genome assembly methods using nanopore sequencing and analysis of variation between genomes.</title>
        <authorList>
            <person name="Yam J."/>
            <person name="Micallef M.L."/>
            <person name="Liu M."/>
            <person name="Djordjevic S.P."/>
            <person name="Bogema D.R."/>
            <person name="Jenkins C."/>
        </authorList>
    </citation>
    <scope>NUCLEOTIDE SEQUENCE</scope>
    <source>
        <strain evidence="2">Fish Creek</strain>
    </source>
</reference>
<name>A0A976M430_THEOR</name>
<sequence length="716" mass="78500">MYKTSKSSPEKATRTTKSSETSKSTDKTKDKKSTSGSGSKKLTVDKATGAKTEGKSGSGNKSSKLRDGSRSRSTTKDKTSGTKDKSGKRGDKTSKSDGEKRHKSSSDKKTKSEARSNDVKRQSKLEKQVSSSRSGGRTAGDKASPRKKVVDFIPASRTNKPRVNSFDERPISQAKNASTKSWWEVEYEGNSASSSELSNTNFNNIIYTRNTTNFRNNNNAYNSRSGNSTALNNADDRFKRNGGNSEGFLNDRATLNNFPDKLSYGNGYGSEIVNDGDLVGDGDRFVDESADGSYNGQRRPSKATDHSENDEFRSFTDDFINSMEGILASSAKTEIPFSGNEDDTPRRFSDGSTRGGFSGKSPPIRPAKGAPFRFNSTDDHNFSQSRFSRRDPATSTFNENGVDDEFGDSTSLPSRSTNVPLRRPYQGHRDVENDTPPTSSNTTPRPKFTRPLPLKRGAGMLYRKATPIVKSPEQVIKALIDRILSLQNSKFNDHLKAQKDLLEQILKSPDVFARFDIQVVLKVAGKIIEIAGGNRSNLARSSLICLGHMFLIFKNLLSPVVVEAMYLCAKKGVSSSPEHLVLASNFCMGVVCTTSLESKVASMLVSLYRNNRAHQILCLSAMVVLMDRMKDGIVRLKNLDDIVDCAVKGSTSGGVPSRVASRNILGIIDAYSELDKHLNACKCAEITKVSIRQLLAKYNDDSKDAFVEEFKKSLAL</sequence>
<feature type="compositionally biased region" description="Basic and acidic residues" evidence="1">
    <location>
        <begin position="302"/>
        <end position="311"/>
    </location>
</feature>
<gene>
    <name evidence="2" type="ORF">MACJ_000460</name>
</gene>
<evidence type="ECO:0000256" key="1">
    <source>
        <dbReference type="SAM" id="MobiDB-lite"/>
    </source>
</evidence>
<dbReference type="OrthoDB" id="366435at2759"/>
<feature type="compositionally biased region" description="Basic and acidic residues" evidence="1">
    <location>
        <begin position="64"/>
        <end position="127"/>
    </location>
</feature>
<evidence type="ECO:0008006" key="4">
    <source>
        <dbReference type="Google" id="ProtNLM"/>
    </source>
</evidence>
<evidence type="ECO:0000313" key="3">
    <source>
        <dbReference type="Proteomes" id="UP000244803"/>
    </source>
</evidence>
<feature type="region of interest" description="Disordered" evidence="1">
    <location>
        <begin position="1"/>
        <end position="165"/>
    </location>
</feature>
<evidence type="ECO:0000313" key="2">
    <source>
        <dbReference type="EMBL" id="UKJ88018.2"/>
    </source>
</evidence>
<feature type="compositionally biased region" description="Basic and acidic residues" evidence="1">
    <location>
        <begin position="139"/>
        <end position="150"/>
    </location>
</feature>
<protein>
    <recommendedName>
        <fullName evidence="4">CLASP N-terminal domain-containing protein</fullName>
    </recommendedName>
</protein>
<proteinExistence type="predicted"/>
<feature type="compositionally biased region" description="Basic and acidic residues" evidence="1">
    <location>
        <begin position="23"/>
        <end position="33"/>
    </location>
</feature>
<feature type="region of interest" description="Disordered" evidence="1">
    <location>
        <begin position="331"/>
        <end position="453"/>
    </location>
</feature>
<dbReference type="Proteomes" id="UP000244803">
    <property type="component" value="Chromosome 1"/>
</dbReference>
<feature type="compositionally biased region" description="Polar residues" evidence="1">
    <location>
        <begin position="408"/>
        <end position="419"/>
    </location>
</feature>
<feature type="region of interest" description="Disordered" evidence="1">
    <location>
        <begin position="279"/>
        <end position="311"/>
    </location>
</feature>
<accession>A0A976M430</accession>
<dbReference type="AlphaFoldDB" id="A0A976M430"/>
<feature type="compositionally biased region" description="Low complexity" evidence="1">
    <location>
        <begin position="435"/>
        <end position="446"/>
    </location>
</feature>